<evidence type="ECO:0000256" key="1">
    <source>
        <dbReference type="SAM" id="Coils"/>
    </source>
</evidence>
<comment type="caution">
    <text evidence="3">The sequence shown here is derived from an EMBL/GenBank/DDBJ whole genome shotgun (WGS) entry which is preliminary data.</text>
</comment>
<dbReference type="Proteomes" id="UP000004259">
    <property type="component" value="Unassembled WGS sequence"/>
</dbReference>
<dbReference type="OrthoDB" id="1821134at2"/>
<keyword evidence="2" id="KW-1133">Transmembrane helix</keyword>
<dbReference type="EMBL" id="ADKM02000130">
    <property type="protein sequence ID" value="EGC01490.1"/>
    <property type="molecule type" value="Genomic_DNA"/>
</dbReference>
<gene>
    <name evidence="3" type="ORF">CUS_7502</name>
</gene>
<dbReference type="AlphaFoldDB" id="E9SGX4"/>
<accession>E9SGX4</accession>
<dbReference type="RefSeq" id="WP_002853100.1">
    <property type="nucleotide sequence ID" value="NZ_ADKM02000130.1"/>
</dbReference>
<proteinExistence type="predicted"/>
<keyword evidence="1" id="KW-0175">Coiled coil</keyword>
<keyword evidence="2" id="KW-0472">Membrane</keyword>
<protein>
    <submittedName>
        <fullName evidence="3">Conserved domain protein</fullName>
    </submittedName>
</protein>
<keyword evidence="2" id="KW-0812">Transmembrane</keyword>
<evidence type="ECO:0000313" key="3">
    <source>
        <dbReference type="EMBL" id="EGC01490.1"/>
    </source>
</evidence>
<feature type="coiled-coil region" evidence="1">
    <location>
        <begin position="40"/>
        <end position="81"/>
    </location>
</feature>
<organism evidence="3 4">
    <name type="scientific">Ruminococcus albus 8</name>
    <dbReference type="NCBI Taxonomy" id="246199"/>
    <lineage>
        <taxon>Bacteria</taxon>
        <taxon>Bacillati</taxon>
        <taxon>Bacillota</taxon>
        <taxon>Clostridia</taxon>
        <taxon>Eubacteriales</taxon>
        <taxon>Oscillospiraceae</taxon>
        <taxon>Ruminococcus</taxon>
    </lineage>
</organism>
<evidence type="ECO:0000313" key="4">
    <source>
        <dbReference type="Proteomes" id="UP000004259"/>
    </source>
</evidence>
<dbReference type="STRING" id="246199.CUS_7502"/>
<keyword evidence="4" id="KW-1185">Reference proteome</keyword>
<dbReference type="eggNOG" id="ENOG50325TV">
    <property type="taxonomic scope" value="Bacteria"/>
</dbReference>
<name>E9SGX4_RUMAL</name>
<feature type="transmembrane region" description="Helical" evidence="2">
    <location>
        <begin position="6"/>
        <end position="27"/>
    </location>
</feature>
<evidence type="ECO:0000256" key="2">
    <source>
        <dbReference type="SAM" id="Phobius"/>
    </source>
</evidence>
<sequence>MNNKDIILDFTSLLDVILIILFFFIMFSSMESDTKTKTAMAEAQAISDEAEYKLAEAEELKAQAEQELAELMDANERQGQDISAIFEFSKGQNLKFLLKPDGKSWTVYVKKGEAEAGSFDVYDDELQTKIEQLVEAAGVSPDDTFLCELIYDASLAGSRNSYRVISGVFDRLKVKYTHFFLSETDTSV</sequence>
<reference evidence="3 4" key="1">
    <citation type="submission" date="2011-02" db="EMBL/GenBank/DDBJ databases">
        <authorList>
            <person name="Nelson K.E."/>
            <person name="Sutton G."/>
            <person name="Torralba M."/>
            <person name="Durkin S."/>
            <person name="Harkins D."/>
            <person name="Montgomery R."/>
            <person name="Ziemer C."/>
            <person name="Klaassens E."/>
            <person name="Ocuiv P."/>
            <person name="Morrison M."/>
        </authorList>
    </citation>
    <scope>NUCLEOTIDE SEQUENCE [LARGE SCALE GENOMIC DNA]</scope>
    <source>
        <strain evidence="3 4">8</strain>
    </source>
</reference>